<comment type="caution">
    <text evidence="2">The sequence shown here is derived from an EMBL/GenBank/DDBJ whole genome shotgun (WGS) entry which is preliminary data.</text>
</comment>
<organism evidence="2 3">
    <name type="scientific">Cupriavidus basilensis</name>
    <dbReference type="NCBI Taxonomy" id="68895"/>
    <lineage>
        <taxon>Bacteria</taxon>
        <taxon>Pseudomonadati</taxon>
        <taxon>Pseudomonadota</taxon>
        <taxon>Betaproteobacteria</taxon>
        <taxon>Burkholderiales</taxon>
        <taxon>Burkholderiaceae</taxon>
        <taxon>Cupriavidus</taxon>
    </lineage>
</organism>
<evidence type="ECO:0000313" key="3">
    <source>
        <dbReference type="Proteomes" id="UP001216674"/>
    </source>
</evidence>
<evidence type="ECO:0000313" key="2">
    <source>
        <dbReference type="EMBL" id="MDF3835103.1"/>
    </source>
</evidence>
<dbReference type="Proteomes" id="UP001216674">
    <property type="component" value="Unassembled WGS sequence"/>
</dbReference>
<feature type="region of interest" description="Disordered" evidence="1">
    <location>
        <begin position="196"/>
        <end position="221"/>
    </location>
</feature>
<name>A0ABT6AR55_9BURK</name>
<protein>
    <submittedName>
        <fullName evidence="2">Cellulose biosynthesis protein BcsP</fullName>
    </submittedName>
</protein>
<dbReference type="Pfam" id="PF10945">
    <property type="entry name" value="CBP_BcsR"/>
    <property type="match status" value="1"/>
</dbReference>
<proteinExistence type="predicted"/>
<reference evidence="2 3" key="1">
    <citation type="submission" date="2023-03" db="EMBL/GenBank/DDBJ databases">
        <title>Draft assemblies of triclosan tolerant bacteria isolated from returned activated sludge.</title>
        <authorList>
            <person name="Van Hamelsveld S."/>
        </authorList>
    </citation>
    <scope>NUCLEOTIDE SEQUENCE [LARGE SCALE GENOMIC DNA]</scope>
    <source>
        <strain evidence="2 3">GW210010_S58</strain>
    </source>
</reference>
<evidence type="ECO:0000256" key="1">
    <source>
        <dbReference type="SAM" id="MobiDB-lite"/>
    </source>
</evidence>
<gene>
    <name evidence="2" type="primary">bcsP</name>
    <name evidence="2" type="ORF">P3W85_19370</name>
</gene>
<dbReference type="InterPro" id="IPR024487">
    <property type="entry name" value="CBP_BcsR"/>
</dbReference>
<dbReference type="EMBL" id="JARJLM010000327">
    <property type="protein sequence ID" value="MDF3835103.1"/>
    <property type="molecule type" value="Genomic_DNA"/>
</dbReference>
<dbReference type="NCBIfam" id="NF040718">
    <property type="entry name" value="BcsP_of_Ic"/>
    <property type="match status" value="1"/>
</dbReference>
<accession>A0ABT6AR55</accession>
<dbReference type="RefSeq" id="WP_276265985.1">
    <property type="nucleotide sequence ID" value="NZ_JARJLM010000327.1"/>
</dbReference>
<sequence>MSQSDDLSKLFQRFGGKTESYQEIVREDAATQARERWPLLSAVRVDRAATVPSVQPAPHGFEAAAPQGVAPEPLWRGAQPVGQPPAEPVAIAMVPPSVAFAAPATAPAAPPASAMAPRFRTPEGMPPAPPAAPARAVAAAASMASAVAPASSLPVSGPMSAPAPHQASIWAPATPSTELAGHAASTELSQVFARLEGRPEPATTSERVPARRSFLDRLKRS</sequence>
<keyword evidence="3" id="KW-1185">Reference proteome</keyword>